<sequence length="291" mass="30272">MINHSPAKFNAAAYITGLGAALILSTAAHAQEQGPPAGESVFDGDYVTIGGGVGVGPSYDGSDDYVISPLPVIIGSFAGLDFQPRGPGVAVDVIPDTDGAKIDFVLGPVVRARFDRNNSIEDDVVRSLGKLDVAVELGGVAGIQVNRVLHPFDSLTAQVDLRWDVAGAHSGMVVFPSLTYFTPLSRGVAVSFALNAEYVDDDYADYYFSIDQAGSTASGLPTFGAEGGWKNVGATIFTGIDLDGDVTNGGFGLFVLGGYSRLLEDAKRSPVTSIRGDADQFFGAVGVGYTF</sequence>
<dbReference type="RefSeq" id="WP_207988683.1">
    <property type="nucleotide sequence ID" value="NZ_CP071794.1"/>
</dbReference>
<comment type="similarity">
    <text evidence="2">Belongs to the MipA/OmpV family.</text>
</comment>
<keyword evidence="4" id="KW-0472">Membrane</keyword>
<protein>
    <submittedName>
        <fullName evidence="7">MipA/OmpV family protein</fullName>
    </submittedName>
</protein>
<feature type="chain" id="PRO_5046169846" evidence="6">
    <location>
        <begin position="31"/>
        <end position="291"/>
    </location>
</feature>
<feature type="signal peptide" evidence="6">
    <location>
        <begin position="1"/>
        <end position="30"/>
    </location>
</feature>
<keyword evidence="5" id="KW-0998">Cell outer membrane</keyword>
<dbReference type="Proteomes" id="UP000663923">
    <property type="component" value="Chromosome"/>
</dbReference>
<organism evidence="7 8">
    <name type="scientific">Parasphingorhabdus cellanae</name>
    <dbReference type="NCBI Taxonomy" id="2806553"/>
    <lineage>
        <taxon>Bacteria</taxon>
        <taxon>Pseudomonadati</taxon>
        <taxon>Pseudomonadota</taxon>
        <taxon>Alphaproteobacteria</taxon>
        <taxon>Sphingomonadales</taxon>
        <taxon>Sphingomonadaceae</taxon>
        <taxon>Parasphingorhabdus</taxon>
    </lineage>
</organism>
<dbReference type="Pfam" id="PF06629">
    <property type="entry name" value="MipA"/>
    <property type="match status" value="1"/>
</dbReference>
<keyword evidence="8" id="KW-1185">Reference proteome</keyword>
<evidence type="ECO:0000256" key="1">
    <source>
        <dbReference type="ARBA" id="ARBA00004442"/>
    </source>
</evidence>
<evidence type="ECO:0000256" key="6">
    <source>
        <dbReference type="SAM" id="SignalP"/>
    </source>
</evidence>
<dbReference type="PANTHER" id="PTHR38776:SF1">
    <property type="entry name" value="MLTA-INTERACTING PROTEIN-RELATED"/>
    <property type="match status" value="1"/>
</dbReference>
<evidence type="ECO:0000256" key="2">
    <source>
        <dbReference type="ARBA" id="ARBA00005722"/>
    </source>
</evidence>
<dbReference type="InterPro" id="IPR010583">
    <property type="entry name" value="MipA"/>
</dbReference>
<gene>
    <name evidence="7" type="ORF">J4G78_03995</name>
</gene>
<accession>A0ABX7T581</accession>
<evidence type="ECO:0000313" key="8">
    <source>
        <dbReference type="Proteomes" id="UP000663923"/>
    </source>
</evidence>
<evidence type="ECO:0000256" key="5">
    <source>
        <dbReference type="ARBA" id="ARBA00023237"/>
    </source>
</evidence>
<dbReference type="PANTHER" id="PTHR38776">
    <property type="entry name" value="MLTA-INTERACTING PROTEIN-RELATED"/>
    <property type="match status" value="1"/>
</dbReference>
<reference evidence="7 8" key="1">
    <citation type="submission" date="2021-03" db="EMBL/GenBank/DDBJ databases">
        <title>Complete genome of Parasphingorhabdus_sp.JHSY0214.</title>
        <authorList>
            <person name="Yoo J.H."/>
            <person name="Bae J.W."/>
        </authorList>
    </citation>
    <scope>NUCLEOTIDE SEQUENCE [LARGE SCALE GENOMIC DNA]</scope>
    <source>
        <strain evidence="7 8">JHSY0214</strain>
    </source>
</reference>
<evidence type="ECO:0000256" key="3">
    <source>
        <dbReference type="ARBA" id="ARBA00022729"/>
    </source>
</evidence>
<proteinExistence type="inferred from homology"/>
<name>A0ABX7T581_9SPHN</name>
<keyword evidence="3 6" id="KW-0732">Signal</keyword>
<evidence type="ECO:0000256" key="4">
    <source>
        <dbReference type="ARBA" id="ARBA00023136"/>
    </source>
</evidence>
<dbReference type="EMBL" id="CP071794">
    <property type="protein sequence ID" value="QTD56749.1"/>
    <property type="molecule type" value="Genomic_DNA"/>
</dbReference>
<comment type="subcellular location">
    <subcellularLocation>
        <location evidence="1">Cell outer membrane</location>
    </subcellularLocation>
</comment>
<evidence type="ECO:0000313" key="7">
    <source>
        <dbReference type="EMBL" id="QTD56749.1"/>
    </source>
</evidence>